<evidence type="ECO:0000256" key="4">
    <source>
        <dbReference type="ARBA" id="ARBA00022989"/>
    </source>
</evidence>
<dbReference type="AlphaFoldDB" id="A0A252F1A2"/>
<dbReference type="OrthoDB" id="25340at2"/>
<feature type="transmembrane region" description="Helical" evidence="6">
    <location>
        <begin position="68"/>
        <end position="88"/>
    </location>
</feature>
<comment type="caution">
    <text evidence="7">The sequence shown here is derived from an EMBL/GenBank/DDBJ whole genome shotgun (WGS) entry which is preliminary data.</text>
</comment>
<keyword evidence="8" id="KW-1185">Reference proteome</keyword>
<evidence type="ECO:0000256" key="5">
    <source>
        <dbReference type="ARBA" id="ARBA00023136"/>
    </source>
</evidence>
<proteinExistence type="inferred from homology"/>
<name>A0A252F1A2_9FIRM</name>
<evidence type="ECO:0000256" key="2">
    <source>
        <dbReference type="ARBA" id="ARBA00009142"/>
    </source>
</evidence>
<keyword evidence="6" id="KW-1003">Cell membrane</keyword>
<evidence type="ECO:0000313" key="7">
    <source>
        <dbReference type="EMBL" id="OUM19557.1"/>
    </source>
</evidence>
<sequence>MSGFLVGAATGILSGFGIGGGSLLILWLTIFEGTAQYAAAGINLLYFLCCAPAALVSHFRNHLIDMRAALWCALAGCITSPLASLAAGAIPTGWLRRLFGVLLLVLGCKELFAKTESPGRTSR</sequence>
<gene>
    <name evidence="7" type="ORF">CBW42_12300</name>
</gene>
<evidence type="ECO:0000256" key="6">
    <source>
        <dbReference type="RuleBase" id="RU363041"/>
    </source>
</evidence>
<dbReference type="PANTHER" id="PTHR43701">
    <property type="entry name" value="MEMBRANE TRANSPORTER PROTEIN MJ0441-RELATED"/>
    <property type="match status" value="1"/>
</dbReference>
<keyword evidence="3 6" id="KW-0812">Transmembrane</keyword>
<dbReference type="Pfam" id="PF01925">
    <property type="entry name" value="TauE"/>
    <property type="match status" value="1"/>
</dbReference>
<evidence type="ECO:0000256" key="1">
    <source>
        <dbReference type="ARBA" id="ARBA00004141"/>
    </source>
</evidence>
<keyword evidence="4 6" id="KW-1133">Transmembrane helix</keyword>
<feature type="transmembrane region" description="Helical" evidence="6">
    <location>
        <begin position="12"/>
        <end position="31"/>
    </location>
</feature>
<dbReference type="EMBL" id="NHOC01000014">
    <property type="protein sequence ID" value="OUM19557.1"/>
    <property type="molecule type" value="Genomic_DNA"/>
</dbReference>
<organism evidence="7 8">
    <name type="scientific">Butyricicoccus porcorum</name>
    <dbReference type="NCBI Taxonomy" id="1945634"/>
    <lineage>
        <taxon>Bacteria</taxon>
        <taxon>Bacillati</taxon>
        <taxon>Bacillota</taxon>
        <taxon>Clostridia</taxon>
        <taxon>Eubacteriales</taxon>
        <taxon>Butyricicoccaceae</taxon>
        <taxon>Butyricicoccus</taxon>
    </lineage>
</organism>
<dbReference type="InterPro" id="IPR002781">
    <property type="entry name" value="TM_pro_TauE-like"/>
</dbReference>
<keyword evidence="5 6" id="KW-0472">Membrane</keyword>
<evidence type="ECO:0000313" key="8">
    <source>
        <dbReference type="Proteomes" id="UP000194903"/>
    </source>
</evidence>
<dbReference type="InterPro" id="IPR051598">
    <property type="entry name" value="TSUP/Inactive_protease-like"/>
</dbReference>
<accession>A0A252F1A2</accession>
<dbReference type="GO" id="GO:0005886">
    <property type="term" value="C:plasma membrane"/>
    <property type="evidence" value="ECO:0007669"/>
    <property type="project" value="UniProtKB-SubCell"/>
</dbReference>
<feature type="transmembrane region" description="Helical" evidence="6">
    <location>
        <begin position="37"/>
        <end position="56"/>
    </location>
</feature>
<dbReference type="PANTHER" id="PTHR43701:SF2">
    <property type="entry name" value="MEMBRANE TRANSPORTER PROTEIN YJNA-RELATED"/>
    <property type="match status" value="1"/>
</dbReference>
<dbReference type="RefSeq" id="WP_087022022.1">
    <property type="nucleotide sequence ID" value="NZ_NHOC01000014.1"/>
</dbReference>
<dbReference type="Proteomes" id="UP000194903">
    <property type="component" value="Unassembled WGS sequence"/>
</dbReference>
<comment type="similarity">
    <text evidence="2 6">Belongs to the 4-toluene sulfonate uptake permease (TSUP) (TC 2.A.102) family.</text>
</comment>
<comment type="subcellular location">
    <subcellularLocation>
        <location evidence="6">Cell membrane</location>
        <topology evidence="6">Multi-pass membrane protein</topology>
    </subcellularLocation>
    <subcellularLocation>
        <location evidence="1">Membrane</location>
        <topology evidence="1">Multi-pass membrane protein</topology>
    </subcellularLocation>
</comment>
<reference evidence="7 8" key="1">
    <citation type="submission" date="2017-05" db="EMBL/GenBank/DDBJ databases">
        <title>Butyricicoccus porcorum sp. nov. a butyrate-producing bacterium from the swine intestinal tract.</title>
        <authorList>
            <person name="Trachsel J."/>
            <person name="Humphrey S."/>
            <person name="Allen H.K."/>
        </authorList>
    </citation>
    <scope>NUCLEOTIDE SEQUENCE [LARGE SCALE GENOMIC DNA]</scope>
    <source>
        <strain evidence="7">BB10</strain>
    </source>
</reference>
<protein>
    <recommendedName>
        <fullName evidence="6">Probable membrane transporter protein</fullName>
    </recommendedName>
</protein>
<evidence type="ECO:0000256" key="3">
    <source>
        <dbReference type="ARBA" id="ARBA00022692"/>
    </source>
</evidence>